<dbReference type="EMBL" id="CP093313">
    <property type="protein sequence ID" value="UWZ82613.1"/>
    <property type="molecule type" value="Genomic_DNA"/>
</dbReference>
<evidence type="ECO:0000256" key="3">
    <source>
        <dbReference type="SAM" id="Phobius"/>
    </source>
</evidence>
<dbReference type="GO" id="GO:0000160">
    <property type="term" value="P:phosphorelay signal transduction system"/>
    <property type="evidence" value="ECO:0007669"/>
    <property type="project" value="InterPro"/>
</dbReference>
<dbReference type="AlphaFoldDB" id="A0A9J7BN60"/>
<keyword evidence="3" id="KW-0472">Membrane</keyword>
<dbReference type="CDD" id="cd00383">
    <property type="entry name" value="trans_reg_C"/>
    <property type="match status" value="1"/>
</dbReference>
<feature type="domain" description="OmpR/PhoB-type" evidence="4">
    <location>
        <begin position="7"/>
        <end position="107"/>
    </location>
</feature>
<gene>
    <name evidence="5" type="ORF">MOP44_18825</name>
</gene>
<feature type="transmembrane region" description="Helical" evidence="3">
    <location>
        <begin position="155"/>
        <end position="174"/>
    </location>
</feature>
<dbReference type="InterPro" id="IPR001867">
    <property type="entry name" value="OmpR/PhoB-type_DNA-bd"/>
</dbReference>
<keyword evidence="3" id="KW-1133">Transmembrane helix</keyword>
<keyword evidence="3" id="KW-0812">Transmembrane</keyword>
<feature type="transmembrane region" description="Helical" evidence="3">
    <location>
        <begin position="254"/>
        <end position="270"/>
    </location>
</feature>
<dbReference type="GO" id="GO:0006355">
    <property type="term" value="P:regulation of DNA-templated transcription"/>
    <property type="evidence" value="ECO:0007669"/>
    <property type="project" value="InterPro"/>
</dbReference>
<dbReference type="InterPro" id="IPR036388">
    <property type="entry name" value="WH-like_DNA-bd_sf"/>
</dbReference>
<keyword evidence="1 2" id="KW-0238">DNA-binding</keyword>
<evidence type="ECO:0000259" key="4">
    <source>
        <dbReference type="PROSITE" id="PS51755"/>
    </source>
</evidence>
<sequence>MSDGSIQRRYRFGTFEADAATGELRRRGIRVRLNAQPFQLLVMLLERPGELVTREEIAGALWPDGTFVDFEHGVNSTMNRIRDALGDSAANPRFVETLARRGYRFIAPVERAEANAADGNGAAEAGPASAAAELEPAPGGILPTPHDLPKASRPLVNALFLLFQLMYLGFYVGALANLAEIQDLLAPLPRAGLVYHLLIVTAAILIPARAFLLCAVLFHAPGFKRRFLRMWIFLLVFDVMWSLAPFLLLHHINFGLALACTALLVYSPFVQRSLVLMGAGGAAPAAES</sequence>
<dbReference type="KEGG" id="orp:MOP44_18825"/>
<proteinExistence type="predicted"/>
<dbReference type="InterPro" id="IPR016032">
    <property type="entry name" value="Sig_transdc_resp-reg_C-effctor"/>
</dbReference>
<dbReference type="Gene3D" id="1.10.10.10">
    <property type="entry name" value="Winged helix-like DNA-binding domain superfamily/Winged helix DNA-binding domain"/>
    <property type="match status" value="1"/>
</dbReference>
<dbReference type="Pfam" id="PF00486">
    <property type="entry name" value="Trans_reg_C"/>
    <property type="match status" value="1"/>
</dbReference>
<dbReference type="SUPFAM" id="SSF46894">
    <property type="entry name" value="C-terminal effector domain of the bipartite response regulators"/>
    <property type="match status" value="1"/>
</dbReference>
<evidence type="ECO:0000256" key="1">
    <source>
        <dbReference type="ARBA" id="ARBA00023125"/>
    </source>
</evidence>
<dbReference type="PROSITE" id="PS51755">
    <property type="entry name" value="OMPR_PHOB"/>
    <property type="match status" value="1"/>
</dbReference>
<dbReference type="SMART" id="SM00862">
    <property type="entry name" value="Trans_reg_C"/>
    <property type="match status" value="1"/>
</dbReference>
<feature type="transmembrane region" description="Helical" evidence="3">
    <location>
        <begin position="230"/>
        <end position="248"/>
    </location>
</feature>
<keyword evidence="6" id="KW-1185">Reference proteome</keyword>
<accession>A0A9J7BN60</accession>
<organism evidence="5 6">
    <name type="scientific">Occallatibacter riparius</name>
    <dbReference type="NCBI Taxonomy" id="1002689"/>
    <lineage>
        <taxon>Bacteria</taxon>
        <taxon>Pseudomonadati</taxon>
        <taxon>Acidobacteriota</taxon>
        <taxon>Terriglobia</taxon>
        <taxon>Terriglobales</taxon>
        <taxon>Acidobacteriaceae</taxon>
        <taxon>Occallatibacter</taxon>
    </lineage>
</organism>
<evidence type="ECO:0000313" key="5">
    <source>
        <dbReference type="EMBL" id="UWZ82613.1"/>
    </source>
</evidence>
<dbReference type="GO" id="GO:0003677">
    <property type="term" value="F:DNA binding"/>
    <property type="evidence" value="ECO:0007669"/>
    <property type="project" value="UniProtKB-UniRule"/>
</dbReference>
<feature type="DNA-binding region" description="OmpR/PhoB-type" evidence="2">
    <location>
        <begin position="7"/>
        <end position="107"/>
    </location>
</feature>
<dbReference type="RefSeq" id="WP_260791800.1">
    <property type="nucleotide sequence ID" value="NZ_CP093313.1"/>
</dbReference>
<dbReference type="Proteomes" id="UP001059380">
    <property type="component" value="Chromosome"/>
</dbReference>
<reference evidence="5" key="1">
    <citation type="submission" date="2021-04" db="EMBL/GenBank/DDBJ databases">
        <title>Phylogenetic analysis of Acidobacteriaceae.</title>
        <authorList>
            <person name="Qiu L."/>
            <person name="Zhang Q."/>
        </authorList>
    </citation>
    <scope>NUCLEOTIDE SEQUENCE</scope>
    <source>
        <strain evidence="5">DSM 25168</strain>
    </source>
</reference>
<evidence type="ECO:0000256" key="2">
    <source>
        <dbReference type="PROSITE-ProRule" id="PRU01091"/>
    </source>
</evidence>
<evidence type="ECO:0000313" key="6">
    <source>
        <dbReference type="Proteomes" id="UP001059380"/>
    </source>
</evidence>
<protein>
    <submittedName>
        <fullName evidence="5">Winged helix-turn-helix domain-containing protein</fullName>
    </submittedName>
</protein>
<feature type="transmembrane region" description="Helical" evidence="3">
    <location>
        <begin position="194"/>
        <end position="218"/>
    </location>
</feature>
<name>A0A9J7BN60_9BACT</name>